<evidence type="ECO:0000313" key="1">
    <source>
        <dbReference type="EMBL" id="CAB3999181.1"/>
    </source>
</evidence>
<dbReference type="EMBL" id="CACRXK020003533">
    <property type="protein sequence ID" value="CAB3999181.1"/>
    <property type="molecule type" value="Genomic_DNA"/>
</dbReference>
<dbReference type="AlphaFoldDB" id="A0A7D9I4S5"/>
<name>A0A7D9I4S5_PARCT</name>
<organism evidence="1 2">
    <name type="scientific">Paramuricea clavata</name>
    <name type="common">Red gorgonian</name>
    <name type="synonym">Violescent sea-whip</name>
    <dbReference type="NCBI Taxonomy" id="317549"/>
    <lineage>
        <taxon>Eukaryota</taxon>
        <taxon>Metazoa</taxon>
        <taxon>Cnidaria</taxon>
        <taxon>Anthozoa</taxon>
        <taxon>Octocorallia</taxon>
        <taxon>Malacalcyonacea</taxon>
        <taxon>Plexauridae</taxon>
        <taxon>Paramuricea</taxon>
    </lineage>
</organism>
<sequence>MSEVLLLFDVERENTVCSLFGVNTASSLKALRAAVTDQVSELIPEHFLFARDATQQIPKSAEDFLIINSITSRDSVGNLTVKFSDISSYSSDKEAATESGNFVSNDGTKFSDNCSQQECFERNRDKTSVNQALKSPTSWSIRGVKGELHLKIWSIRMKMSKCLKHHDRIPKHVFYQLVKSLFKFPYFLRKKIDFRERM</sequence>
<accession>A0A7D9I4S5</accession>
<dbReference type="Proteomes" id="UP001152795">
    <property type="component" value="Unassembled WGS sequence"/>
</dbReference>
<comment type="caution">
    <text evidence="1">The sequence shown here is derived from an EMBL/GenBank/DDBJ whole genome shotgun (WGS) entry which is preliminary data.</text>
</comment>
<gene>
    <name evidence="1" type="ORF">PACLA_8A019262</name>
</gene>
<proteinExistence type="predicted"/>
<evidence type="ECO:0000313" key="2">
    <source>
        <dbReference type="Proteomes" id="UP001152795"/>
    </source>
</evidence>
<reference evidence="1" key="1">
    <citation type="submission" date="2020-04" db="EMBL/GenBank/DDBJ databases">
        <authorList>
            <person name="Alioto T."/>
            <person name="Alioto T."/>
            <person name="Gomez Garrido J."/>
        </authorList>
    </citation>
    <scope>NUCLEOTIDE SEQUENCE</scope>
    <source>
        <strain evidence="1">A484AB</strain>
    </source>
</reference>
<protein>
    <submittedName>
        <fullName evidence="1">Uncharacterized protein</fullName>
    </submittedName>
</protein>
<keyword evidence="2" id="KW-1185">Reference proteome</keyword>